<gene>
    <name evidence="8" type="ORF">Pth03_77110</name>
</gene>
<dbReference type="Gene3D" id="3.10.450.50">
    <property type="match status" value="1"/>
</dbReference>
<dbReference type="Gene3D" id="1.10.1740.10">
    <property type="match status" value="1"/>
</dbReference>
<dbReference type="GO" id="GO:0003677">
    <property type="term" value="F:DNA binding"/>
    <property type="evidence" value="ECO:0007669"/>
    <property type="project" value="InterPro"/>
</dbReference>
<feature type="domain" description="RNA polymerase sigma-70 region 2" evidence="6">
    <location>
        <begin position="16"/>
        <end position="73"/>
    </location>
</feature>
<evidence type="ECO:0000256" key="2">
    <source>
        <dbReference type="ARBA" id="ARBA00011344"/>
    </source>
</evidence>
<dbReference type="AlphaFoldDB" id="A0A8J3Y233"/>
<proteinExistence type="inferred from homology"/>
<keyword evidence="9" id="KW-1185">Reference proteome</keyword>
<dbReference type="InterPro" id="IPR036388">
    <property type="entry name" value="WH-like_DNA-bd_sf"/>
</dbReference>
<evidence type="ECO:0000313" key="8">
    <source>
        <dbReference type="EMBL" id="GII59322.1"/>
    </source>
</evidence>
<dbReference type="Gene3D" id="1.10.10.10">
    <property type="entry name" value="Winged helix-like DNA-binding domain superfamily/Winged helix DNA-binding domain"/>
    <property type="match status" value="1"/>
</dbReference>
<comment type="subunit">
    <text evidence="2">Interacts transiently with the RNA polymerase catalytic core formed by RpoA, RpoB, RpoC and RpoZ (2 alpha, 1 beta, 1 beta' and 1 omega subunit) to form the RNA polymerase holoenzyme that can initiate transcription.</text>
</comment>
<evidence type="ECO:0000256" key="1">
    <source>
        <dbReference type="ARBA" id="ARBA00010641"/>
    </source>
</evidence>
<comment type="caution">
    <text evidence="8">The sequence shown here is derived from an EMBL/GenBank/DDBJ whole genome shotgun (WGS) entry which is preliminary data.</text>
</comment>
<dbReference type="PANTHER" id="PTHR30173:SF43">
    <property type="entry name" value="ECF RNA POLYMERASE SIGMA FACTOR SIGI-RELATED"/>
    <property type="match status" value="1"/>
</dbReference>
<dbReference type="PANTHER" id="PTHR30173">
    <property type="entry name" value="SIGMA 19 FACTOR"/>
    <property type="match status" value="1"/>
</dbReference>
<dbReference type="Pfam" id="PF08281">
    <property type="entry name" value="Sigma70_r4_2"/>
    <property type="match status" value="1"/>
</dbReference>
<dbReference type="InterPro" id="IPR052704">
    <property type="entry name" value="ECF_Sigma-70_Domain"/>
</dbReference>
<dbReference type="InterPro" id="IPR032710">
    <property type="entry name" value="NTF2-like_dom_sf"/>
</dbReference>
<dbReference type="InterPro" id="IPR014284">
    <property type="entry name" value="RNA_pol_sigma-70_dom"/>
</dbReference>
<dbReference type="SUPFAM" id="SSF88946">
    <property type="entry name" value="Sigma2 domain of RNA polymerase sigma factors"/>
    <property type="match status" value="1"/>
</dbReference>
<dbReference type="Pfam" id="PF04542">
    <property type="entry name" value="Sigma70_r2"/>
    <property type="match status" value="1"/>
</dbReference>
<dbReference type="SUPFAM" id="SSF54427">
    <property type="entry name" value="NTF2-like"/>
    <property type="match status" value="1"/>
</dbReference>
<dbReference type="InterPro" id="IPR013324">
    <property type="entry name" value="RNA_pol_sigma_r3/r4-like"/>
</dbReference>
<dbReference type="InterPro" id="IPR013325">
    <property type="entry name" value="RNA_pol_sigma_r2"/>
</dbReference>
<dbReference type="InterPro" id="IPR013249">
    <property type="entry name" value="RNA_pol_sigma70_r4_t2"/>
</dbReference>
<reference evidence="8" key="1">
    <citation type="submission" date="2021-01" db="EMBL/GenBank/DDBJ databases">
        <title>Whole genome shotgun sequence of Planotetraspora thailandica NBRC 104271.</title>
        <authorList>
            <person name="Komaki H."/>
            <person name="Tamura T."/>
        </authorList>
    </citation>
    <scope>NUCLEOTIDE SEQUENCE</scope>
    <source>
        <strain evidence="8">NBRC 104271</strain>
    </source>
</reference>
<evidence type="ECO:0000259" key="6">
    <source>
        <dbReference type="Pfam" id="PF04542"/>
    </source>
</evidence>
<keyword evidence="3" id="KW-0805">Transcription regulation</keyword>
<name>A0A8J3Y233_9ACTN</name>
<dbReference type="RefSeq" id="WP_203949383.1">
    <property type="nucleotide sequence ID" value="NZ_BOOR01000083.1"/>
</dbReference>
<sequence length="300" mass="33388">MPRENDSLRSIFAERATLMNVAFRMLGSIHDAEDTVQEAYTRWYALTEDDRRAIASPTAWLVRVTSRICLDHLGSAPVRRERYTGEWLPEPLPDNGVWTSSATTPDADPADRVTLDESISMSMLVLLESVTPAERVAFILHDVFKMPFAEIATVVGRTPVTCRQLAALARRHIQSNRHQAIAPDQHRNVVAAFKDACETGDFDTLIELLDPRVTVISDGGGKVRAARRPIQGAEKAARYFLGLLRKDCGQEVTEAEINGRPGLVARLDGRVVAVIATEVHGGRLTDIWMVLNPDKLRAWR</sequence>
<feature type="domain" description="RNA polymerase sigma factor 70 region 4 type 2" evidence="7">
    <location>
        <begin position="123"/>
        <end position="173"/>
    </location>
</feature>
<keyword evidence="4" id="KW-0731">Sigma factor</keyword>
<keyword evidence="5" id="KW-0804">Transcription</keyword>
<organism evidence="8 9">
    <name type="scientific">Planotetraspora thailandica</name>
    <dbReference type="NCBI Taxonomy" id="487172"/>
    <lineage>
        <taxon>Bacteria</taxon>
        <taxon>Bacillati</taxon>
        <taxon>Actinomycetota</taxon>
        <taxon>Actinomycetes</taxon>
        <taxon>Streptosporangiales</taxon>
        <taxon>Streptosporangiaceae</taxon>
        <taxon>Planotetraspora</taxon>
    </lineage>
</organism>
<evidence type="ECO:0000256" key="3">
    <source>
        <dbReference type="ARBA" id="ARBA00023015"/>
    </source>
</evidence>
<evidence type="ECO:0000313" key="9">
    <source>
        <dbReference type="Proteomes" id="UP000605992"/>
    </source>
</evidence>
<evidence type="ECO:0000259" key="7">
    <source>
        <dbReference type="Pfam" id="PF08281"/>
    </source>
</evidence>
<dbReference type="NCBIfam" id="NF007214">
    <property type="entry name" value="PRK09636.1"/>
    <property type="match status" value="1"/>
</dbReference>
<protein>
    <submittedName>
        <fullName evidence="8">RNA polymerase sigma24 factor</fullName>
    </submittedName>
</protein>
<evidence type="ECO:0000256" key="5">
    <source>
        <dbReference type="ARBA" id="ARBA00023163"/>
    </source>
</evidence>
<dbReference type="GO" id="GO:0016987">
    <property type="term" value="F:sigma factor activity"/>
    <property type="evidence" value="ECO:0007669"/>
    <property type="project" value="UniProtKB-KW"/>
</dbReference>
<accession>A0A8J3Y233</accession>
<evidence type="ECO:0000256" key="4">
    <source>
        <dbReference type="ARBA" id="ARBA00023082"/>
    </source>
</evidence>
<dbReference type="InterPro" id="IPR007627">
    <property type="entry name" value="RNA_pol_sigma70_r2"/>
</dbReference>
<comment type="similarity">
    <text evidence="1">Belongs to the sigma-70 factor family. ECF subfamily.</text>
</comment>
<dbReference type="SUPFAM" id="SSF88659">
    <property type="entry name" value="Sigma3 and sigma4 domains of RNA polymerase sigma factors"/>
    <property type="match status" value="1"/>
</dbReference>
<dbReference type="NCBIfam" id="TIGR02937">
    <property type="entry name" value="sigma70-ECF"/>
    <property type="match status" value="1"/>
</dbReference>
<dbReference type="GO" id="GO:0006352">
    <property type="term" value="P:DNA-templated transcription initiation"/>
    <property type="evidence" value="ECO:0007669"/>
    <property type="project" value="InterPro"/>
</dbReference>
<dbReference type="EMBL" id="BOOR01000083">
    <property type="protein sequence ID" value="GII59322.1"/>
    <property type="molecule type" value="Genomic_DNA"/>
</dbReference>
<dbReference type="Proteomes" id="UP000605992">
    <property type="component" value="Unassembled WGS sequence"/>
</dbReference>